<organism evidence="2">
    <name type="scientific">marine sediment metagenome</name>
    <dbReference type="NCBI Taxonomy" id="412755"/>
    <lineage>
        <taxon>unclassified sequences</taxon>
        <taxon>metagenomes</taxon>
        <taxon>ecological metagenomes</taxon>
    </lineage>
</organism>
<feature type="non-terminal residue" evidence="2">
    <location>
        <position position="97"/>
    </location>
</feature>
<name>X1BFW6_9ZZZZ</name>
<evidence type="ECO:0000256" key="1">
    <source>
        <dbReference type="SAM" id="Phobius"/>
    </source>
</evidence>
<sequence length="97" mass="10553">MGFYRSWSAFAVLIGINLAASLFHLSVETDLILANHLVEAAMALMIVTFLVDLKMLNGEQQKNYLKIGLIALFAGGLMVLATFSSLFIPSTYTPIIG</sequence>
<comment type="caution">
    <text evidence="2">The sequence shown here is derived from an EMBL/GenBank/DDBJ whole genome shotgun (WGS) entry which is preliminary data.</text>
</comment>
<evidence type="ECO:0000313" key="2">
    <source>
        <dbReference type="EMBL" id="GAG80097.1"/>
    </source>
</evidence>
<reference evidence="2" key="1">
    <citation type="journal article" date="2014" name="Front. Microbiol.">
        <title>High frequency of phylogenetically diverse reductive dehalogenase-homologous genes in deep subseafloor sedimentary metagenomes.</title>
        <authorList>
            <person name="Kawai M."/>
            <person name="Futagami T."/>
            <person name="Toyoda A."/>
            <person name="Takaki Y."/>
            <person name="Nishi S."/>
            <person name="Hori S."/>
            <person name="Arai W."/>
            <person name="Tsubouchi T."/>
            <person name="Morono Y."/>
            <person name="Uchiyama I."/>
            <person name="Ito T."/>
            <person name="Fujiyama A."/>
            <person name="Inagaki F."/>
            <person name="Takami H."/>
        </authorList>
    </citation>
    <scope>NUCLEOTIDE SEQUENCE</scope>
    <source>
        <strain evidence="2">Expedition CK06-06</strain>
    </source>
</reference>
<dbReference type="AlphaFoldDB" id="X1BFW6"/>
<feature type="transmembrane region" description="Helical" evidence="1">
    <location>
        <begin position="63"/>
        <end position="88"/>
    </location>
</feature>
<keyword evidence="1" id="KW-0812">Transmembrane</keyword>
<protein>
    <submittedName>
        <fullName evidence="2">Uncharacterized protein</fullName>
    </submittedName>
</protein>
<feature type="transmembrane region" description="Helical" evidence="1">
    <location>
        <begin position="7"/>
        <end position="25"/>
    </location>
</feature>
<keyword evidence="1" id="KW-0472">Membrane</keyword>
<dbReference type="EMBL" id="BART01011048">
    <property type="protein sequence ID" value="GAG80097.1"/>
    <property type="molecule type" value="Genomic_DNA"/>
</dbReference>
<proteinExistence type="predicted"/>
<keyword evidence="1" id="KW-1133">Transmembrane helix</keyword>
<accession>X1BFW6</accession>
<gene>
    <name evidence="2" type="ORF">S01H4_23722</name>
</gene>
<feature type="transmembrane region" description="Helical" evidence="1">
    <location>
        <begin position="31"/>
        <end position="51"/>
    </location>
</feature>